<dbReference type="PROSITE" id="PS00086">
    <property type="entry name" value="CYTOCHROME_P450"/>
    <property type="match status" value="1"/>
</dbReference>
<keyword evidence="4 7" id="KW-0560">Oxidoreductase</keyword>
<keyword evidence="8" id="KW-1133">Transmembrane helix</keyword>
<evidence type="ECO:0000256" key="4">
    <source>
        <dbReference type="ARBA" id="ARBA00023002"/>
    </source>
</evidence>
<keyword evidence="8" id="KW-0472">Membrane</keyword>
<dbReference type="InterPro" id="IPR036396">
    <property type="entry name" value="Cyt_P450_sf"/>
</dbReference>
<comment type="caution">
    <text evidence="9">The sequence shown here is derived from an EMBL/GenBank/DDBJ whole genome shotgun (WGS) entry which is preliminary data.</text>
</comment>
<keyword evidence="2 7" id="KW-0349">Heme</keyword>
<dbReference type="Proteomes" id="UP001217089">
    <property type="component" value="Unassembled WGS sequence"/>
</dbReference>
<dbReference type="PANTHER" id="PTHR24289">
    <property type="entry name" value="STEROID 17-ALPHA-HYDROXYLASE/17,20 LYASE"/>
    <property type="match status" value="1"/>
</dbReference>
<comment type="similarity">
    <text evidence="1 7">Belongs to the cytochrome P450 family.</text>
</comment>
<dbReference type="EMBL" id="JARBDR010000337">
    <property type="protein sequence ID" value="KAJ8315676.1"/>
    <property type="molecule type" value="Genomic_DNA"/>
</dbReference>
<evidence type="ECO:0000256" key="7">
    <source>
        <dbReference type="RuleBase" id="RU000461"/>
    </source>
</evidence>
<evidence type="ECO:0000313" key="11">
    <source>
        <dbReference type="Proteomes" id="UP001217089"/>
    </source>
</evidence>
<gene>
    <name evidence="9" type="ORF">KUTeg_007826</name>
    <name evidence="10" type="ORF">KUTeg_007828</name>
</gene>
<evidence type="ECO:0000256" key="6">
    <source>
        <dbReference type="ARBA" id="ARBA00023033"/>
    </source>
</evidence>
<organism evidence="9 11">
    <name type="scientific">Tegillarca granosa</name>
    <name type="common">Malaysian cockle</name>
    <name type="synonym">Anadara granosa</name>
    <dbReference type="NCBI Taxonomy" id="220873"/>
    <lineage>
        <taxon>Eukaryota</taxon>
        <taxon>Metazoa</taxon>
        <taxon>Spiralia</taxon>
        <taxon>Lophotrochozoa</taxon>
        <taxon>Mollusca</taxon>
        <taxon>Bivalvia</taxon>
        <taxon>Autobranchia</taxon>
        <taxon>Pteriomorphia</taxon>
        <taxon>Arcoida</taxon>
        <taxon>Arcoidea</taxon>
        <taxon>Arcidae</taxon>
        <taxon>Tegillarca</taxon>
    </lineage>
</organism>
<name>A0ABQ9FGA6_TEGGR</name>
<keyword evidence="8" id="KW-0812">Transmembrane</keyword>
<keyword evidence="5 7" id="KW-0408">Iron</keyword>
<dbReference type="PANTHER" id="PTHR24289:SF1">
    <property type="entry name" value="STEROID 17-ALPHA-HYDROXYLASE_17,20 LYASE"/>
    <property type="match status" value="1"/>
</dbReference>
<keyword evidence="3 7" id="KW-0479">Metal-binding</keyword>
<dbReference type="InterPro" id="IPR002401">
    <property type="entry name" value="Cyt_P450_E_grp-I"/>
</dbReference>
<dbReference type="SUPFAM" id="SSF48264">
    <property type="entry name" value="Cytochrome P450"/>
    <property type="match status" value="1"/>
</dbReference>
<dbReference type="InterPro" id="IPR017972">
    <property type="entry name" value="Cyt_P450_CS"/>
</dbReference>
<evidence type="ECO:0000256" key="8">
    <source>
        <dbReference type="SAM" id="Phobius"/>
    </source>
</evidence>
<dbReference type="Gene3D" id="1.10.630.10">
    <property type="entry name" value="Cytochrome P450"/>
    <property type="match status" value="1"/>
</dbReference>
<dbReference type="InterPro" id="IPR001128">
    <property type="entry name" value="Cyt_P450"/>
</dbReference>
<evidence type="ECO:0000256" key="5">
    <source>
        <dbReference type="ARBA" id="ARBA00023004"/>
    </source>
</evidence>
<keyword evidence="11" id="KW-1185">Reference proteome</keyword>
<accession>A0ABQ9FGA6</accession>
<proteinExistence type="inferred from homology"/>
<protein>
    <submittedName>
        <fullName evidence="9">Uncharacterized protein</fullName>
    </submittedName>
</protein>
<sequence length="505" mass="57978">MLRLLGLSEDWLYTFILAVVTFLMTFIYIRDKRLRSFLPPGPTAWPLLGNLPQLIGKDLHIALTKMGKQYGPLVWLKMAGENVLVVNNMDAAVASFVRQGNVFSGRPKKRKTVEVLLGNGRDIVMADRCPELKIHRKIVHSFLASQTKSGKNRLEVIMAREYESFSNKLEIISDNGEAFDPKLHVARVVANVLCQCILNRRFDDVDESFHEQLSVIQDIIDSIESFNIVDVIPFLEHFPIPSWKRFRKSLLKRDVWIKQILEEHRATLDPDVNRDLVDIMLNLQQQATDTGDEEQLHLLNDTNIGHIVHELFGGGIETTTITVLWFIIYLIRNPQWQDKIYEEIKENIGTDGIPSPFDRVKFPILEATIKETLRMACVLPVGFPHRTMADTRVSEHFIPKDTMVIMNIWAIHHDEKAWTDPNTFNPGRFLKESVSERYSYLPFGIGNRVCLGSNIAKMEAFMFCACLVSKYRFMAPNKESLPDTTGLSGLTMRPKPFQIRLEKRT</sequence>
<reference evidence="9 11" key="1">
    <citation type="submission" date="2022-12" db="EMBL/GenBank/DDBJ databases">
        <title>Chromosome-level genome of Tegillarca granosa.</title>
        <authorList>
            <person name="Kim J."/>
        </authorList>
    </citation>
    <scope>NUCLEOTIDE SEQUENCE [LARGE SCALE GENOMIC DNA]</scope>
    <source>
        <strain evidence="9">Teg-2019</strain>
        <tissue evidence="9">Adductor muscle</tissue>
    </source>
</reference>
<evidence type="ECO:0000256" key="3">
    <source>
        <dbReference type="ARBA" id="ARBA00022723"/>
    </source>
</evidence>
<evidence type="ECO:0000256" key="2">
    <source>
        <dbReference type="ARBA" id="ARBA00022617"/>
    </source>
</evidence>
<evidence type="ECO:0000313" key="10">
    <source>
        <dbReference type="EMBL" id="KAJ8315678.1"/>
    </source>
</evidence>
<dbReference type="EMBL" id="JARBDR010000337">
    <property type="protein sequence ID" value="KAJ8315678.1"/>
    <property type="molecule type" value="Genomic_DNA"/>
</dbReference>
<evidence type="ECO:0000256" key="1">
    <source>
        <dbReference type="ARBA" id="ARBA00010617"/>
    </source>
</evidence>
<keyword evidence="6 7" id="KW-0503">Monooxygenase</keyword>
<dbReference type="PRINTS" id="PR00463">
    <property type="entry name" value="EP450I"/>
</dbReference>
<dbReference type="Pfam" id="PF00067">
    <property type="entry name" value="p450"/>
    <property type="match status" value="1"/>
</dbReference>
<dbReference type="PRINTS" id="PR00385">
    <property type="entry name" value="P450"/>
</dbReference>
<evidence type="ECO:0000313" key="9">
    <source>
        <dbReference type="EMBL" id="KAJ8315676.1"/>
    </source>
</evidence>
<feature type="transmembrane region" description="Helical" evidence="8">
    <location>
        <begin position="12"/>
        <end position="29"/>
    </location>
</feature>